<dbReference type="RefSeq" id="WP_062952173.1">
    <property type="nucleotide sequence ID" value="NZ_LPVY01000013.1"/>
</dbReference>
<evidence type="ECO:0000256" key="5">
    <source>
        <dbReference type="ARBA" id="ARBA00035648"/>
    </source>
</evidence>
<comment type="caution">
    <text evidence="8">The sequence shown here is derived from an EMBL/GenBank/DDBJ whole genome shotgun (WGS) entry which is preliminary data.</text>
</comment>
<accession>A0A154L4Q5</accession>
<proteinExistence type="inferred from homology"/>
<evidence type="ECO:0000313" key="9">
    <source>
        <dbReference type="Proteomes" id="UP000076335"/>
    </source>
</evidence>
<dbReference type="InterPro" id="IPR013527">
    <property type="entry name" value="YicC-like_N"/>
</dbReference>
<name>A0A154L4Q5_9PROT</name>
<keyword evidence="2" id="KW-0540">Nuclease</keyword>
<evidence type="ECO:0008006" key="10">
    <source>
        <dbReference type="Google" id="ProtNLM"/>
    </source>
</evidence>
<dbReference type="EMBL" id="LPVY01000013">
    <property type="protein sequence ID" value="KZB64198.1"/>
    <property type="molecule type" value="Genomic_DNA"/>
</dbReference>
<dbReference type="GO" id="GO:0016787">
    <property type="term" value="F:hydrolase activity"/>
    <property type="evidence" value="ECO:0007669"/>
    <property type="project" value="UniProtKB-KW"/>
</dbReference>
<evidence type="ECO:0000256" key="2">
    <source>
        <dbReference type="ARBA" id="ARBA00022722"/>
    </source>
</evidence>
<dbReference type="PANTHER" id="PTHR30636:SF3">
    <property type="entry name" value="UPF0701 PROTEIN YICC"/>
    <property type="match status" value="1"/>
</dbReference>
<dbReference type="NCBIfam" id="TIGR00255">
    <property type="entry name" value="YicC/YloC family endoribonuclease"/>
    <property type="match status" value="1"/>
</dbReference>
<dbReference type="AlphaFoldDB" id="A0A154L4Q5"/>
<dbReference type="InterPro" id="IPR013551">
    <property type="entry name" value="YicC-like_C"/>
</dbReference>
<dbReference type="Pfam" id="PF08340">
    <property type="entry name" value="YicC-like_C"/>
    <property type="match status" value="1"/>
</dbReference>
<reference evidence="8 9" key="1">
    <citation type="submission" date="2015-12" db="EMBL/GenBank/DDBJ databases">
        <title>Genome sequence of Thalassospira lucentensis MCCC 1A02072.</title>
        <authorList>
            <person name="Lu L."/>
            <person name="Lai Q."/>
            <person name="Shao Z."/>
            <person name="Qian P."/>
        </authorList>
    </citation>
    <scope>NUCLEOTIDE SEQUENCE [LARGE SCALE GENOMIC DNA]</scope>
    <source>
        <strain evidence="8 9">MCCC 1A02072</strain>
    </source>
</reference>
<dbReference type="Proteomes" id="UP000076335">
    <property type="component" value="Unassembled WGS sequence"/>
</dbReference>
<dbReference type="GO" id="GO:0004521">
    <property type="term" value="F:RNA endonuclease activity"/>
    <property type="evidence" value="ECO:0007669"/>
    <property type="project" value="InterPro"/>
</dbReference>
<comment type="similarity">
    <text evidence="5">Belongs to the YicC/YloC family.</text>
</comment>
<feature type="domain" description="Endoribonuclease YicC-like N-terminal" evidence="6">
    <location>
        <begin position="3"/>
        <end position="158"/>
    </location>
</feature>
<comment type="cofactor">
    <cofactor evidence="1">
        <name>a divalent metal cation</name>
        <dbReference type="ChEBI" id="CHEBI:60240"/>
    </cofactor>
</comment>
<dbReference type="PANTHER" id="PTHR30636">
    <property type="entry name" value="UPF0701 PROTEIN YICC"/>
    <property type="match status" value="1"/>
</dbReference>
<organism evidence="8 9">
    <name type="scientific">Thalassospira lucentensis</name>
    <dbReference type="NCBI Taxonomy" id="168935"/>
    <lineage>
        <taxon>Bacteria</taxon>
        <taxon>Pseudomonadati</taxon>
        <taxon>Pseudomonadota</taxon>
        <taxon>Alphaproteobacteria</taxon>
        <taxon>Rhodospirillales</taxon>
        <taxon>Thalassospiraceae</taxon>
        <taxon>Thalassospira</taxon>
    </lineage>
</organism>
<evidence type="ECO:0000313" key="8">
    <source>
        <dbReference type="EMBL" id="KZB64198.1"/>
    </source>
</evidence>
<evidence type="ECO:0000256" key="4">
    <source>
        <dbReference type="ARBA" id="ARBA00022801"/>
    </source>
</evidence>
<evidence type="ECO:0000256" key="1">
    <source>
        <dbReference type="ARBA" id="ARBA00001968"/>
    </source>
</evidence>
<feature type="domain" description="Endoribonuclease YicC-like C-terminal" evidence="7">
    <location>
        <begin position="179"/>
        <end position="294"/>
    </location>
</feature>
<dbReference type="InterPro" id="IPR005229">
    <property type="entry name" value="YicC/YloC-like"/>
</dbReference>
<dbReference type="Pfam" id="PF03755">
    <property type="entry name" value="YicC-like_N"/>
    <property type="match status" value="1"/>
</dbReference>
<keyword evidence="4" id="KW-0378">Hydrolase</keyword>
<evidence type="ECO:0000259" key="7">
    <source>
        <dbReference type="Pfam" id="PF08340"/>
    </source>
</evidence>
<evidence type="ECO:0000256" key="3">
    <source>
        <dbReference type="ARBA" id="ARBA00022759"/>
    </source>
</evidence>
<gene>
    <name evidence="8" type="ORF">AUP42_19400</name>
</gene>
<sequence length="294" mass="32735">MTVSSMTGFARTDGGAEGFGWTWELRSVNGKGLDVRTRLNGGFERLEPTVREAISKRFKRGNMGVTLNVVRPGESSAYRINRDLLAELVALAEEFDRASSLSAGTIADLMNVRGVLEAVEQQEDDDSRETLDAAILKSFGEALDQMEAHRAEEGAKLDEMLRGHIDRIEETVLRAESCASVRSDAIKAKLKRQIDELMEAGKFDPERLHQEAALLATKVDVREEIDRLKAHIVAARDMIKKGGAIGRKLDFQCQEFNREANTLCSKANDIELTNCGMELKVIIDQLREQVQNVE</sequence>
<keyword evidence="3" id="KW-0255">Endonuclease</keyword>
<evidence type="ECO:0000259" key="6">
    <source>
        <dbReference type="Pfam" id="PF03755"/>
    </source>
</evidence>
<dbReference type="OrthoDB" id="9771229at2"/>
<protein>
    <recommendedName>
        <fullName evidence="10">YicC family protein</fullName>
    </recommendedName>
</protein>